<feature type="compositionally biased region" description="Low complexity" evidence="1">
    <location>
        <begin position="86"/>
        <end position="123"/>
    </location>
</feature>
<comment type="caution">
    <text evidence="2">The sequence shown here is derived from an EMBL/GenBank/DDBJ whole genome shotgun (WGS) entry which is preliminary data.</text>
</comment>
<feature type="compositionally biased region" description="Low complexity" evidence="1">
    <location>
        <begin position="478"/>
        <end position="519"/>
    </location>
</feature>
<evidence type="ECO:0000313" key="3">
    <source>
        <dbReference type="Proteomes" id="UP000001396"/>
    </source>
</evidence>
<dbReference type="InterPro" id="IPR014848">
    <property type="entry name" value="Rgp1"/>
</dbReference>
<reference evidence="2 3" key="1">
    <citation type="journal article" date="2011" name="Genome Res.">
        <title>Phylogeny-wide analysis of social amoeba genomes highlights ancient origins for complex intercellular communication.</title>
        <authorList>
            <person name="Heidel A.J."/>
            <person name="Lawal H.M."/>
            <person name="Felder M."/>
            <person name="Schilde C."/>
            <person name="Helps N.R."/>
            <person name="Tunggal B."/>
            <person name="Rivero F."/>
            <person name="John U."/>
            <person name="Schleicher M."/>
            <person name="Eichinger L."/>
            <person name="Platzer M."/>
            <person name="Noegel A.A."/>
            <person name="Schaap P."/>
            <person name="Gloeckner G."/>
        </authorList>
    </citation>
    <scope>NUCLEOTIDE SEQUENCE [LARGE SCALE GENOMIC DNA]</scope>
    <source>
        <strain evidence="3">ATCC 26659 / Pp 5 / PN500</strain>
    </source>
</reference>
<dbReference type="RefSeq" id="XP_020428595.1">
    <property type="nucleotide sequence ID" value="XM_020581010.1"/>
</dbReference>
<accession>D3BQP3</accession>
<gene>
    <name evidence="2" type="primary">DG1122</name>
    <name evidence="2" type="ORF">PPL_10229</name>
</gene>
<dbReference type="STRING" id="670386.D3BQP3"/>
<feature type="compositionally biased region" description="Polar residues" evidence="1">
    <location>
        <begin position="461"/>
        <end position="472"/>
    </location>
</feature>
<proteinExistence type="predicted"/>
<feature type="compositionally biased region" description="Gly residues" evidence="1">
    <location>
        <begin position="586"/>
        <end position="597"/>
    </location>
</feature>
<feature type="compositionally biased region" description="Polar residues" evidence="1">
    <location>
        <begin position="427"/>
        <end position="446"/>
    </location>
</feature>
<organism evidence="2 3">
    <name type="scientific">Heterostelium pallidum (strain ATCC 26659 / Pp 5 / PN500)</name>
    <name type="common">Cellular slime mold</name>
    <name type="synonym">Polysphondylium pallidum</name>
    <dbReference type="NCBI Taxonomy" id="670386"/>
    <lineage>
        <taxon>Eukaryota</taxon>
        <taxon>Amoebozoa</taxon>
        <taxon>Evosea</taxon>
        <taxon>Eumycetozoa</taxon>
        <taxon>Dictyostelia</taxon>
        <taxon>Acytosteliales</taxon>
        <taxon>Acytosteliaceae</taxon>
        <taxon>Heterostelium</taxon>
    </lineage>
</organism>
<dbReference type="Proteomes" id="UP000001396">
    <property type="component" value="Unassembled WGS sequence"/>
</dbReference>
<feature type="region of interest" description="Disordered" evidence="1">
    <location>
        <begin position="427"/>
        <end position="534"/>
    </location>
</feature>
<protein>
    <submittedName>
        <fullName evidence="2">E set domain-containing protein</fullName>
    </submittedName>
</protein>
<dbReference type="EMBL" id="ADBJ01000047">
    <property type="protein sequence ID" value="EFA76463.1"/>
    <property type="molecule type" value="Genomic_DNA"/>
</dbReference>
<feature type="compositionally biased region" description="Polar residues" evidence="1">
    <location>
        <begin position="564"/>
        <end position="579"/>
    </location>
</feature>
<feature type="region of interest" description="Disordered" evidence="1">
    <location>
        <begin position="564"/>
        <end position="604"/>
    </location>
</feature>
<feature type="region of interest" description="Disordered" evidence="1">
    <location>
        <begin position="86"/>
        <end position="124"/>
    </location>
</feature>
<sequence length="650" mass="72141">MTISIECVLESAVFFPGDTLFCRIHIYNKSLISPIIISNNNSSNNSNGNNNSNNSNNKINESISWITTQVYGNMIVEPKYFRMSSSSPKLNSTSSSSSKKQQQQYQVQQQQQQQLQAQQKKSSAPGLFGGISTATSLPNITDTGENGRSIFASPTTILASDIQIPVGQTKSFIYYITLPSSLPPSFKGTSLRYSYFLSIAAQLFTQPAQILTIPIRILTPASALRQLKFKLNISNHEFEEGCTETPQETNKNLEIVSKWPISAFKKSQYFPVPYPQNLSQYDSNNTRKSVIDLLNKYSVPGTEKLATFSILKTAFTLGDTVCGTFDFSIATIPCYKILVKLECEETIEPKYQQSSRSKSNRRLYGELHEYTTNVRQTHFMFHIPVEASQEFSTKHVSVKWVLKFEFVTPVKNPYGQQQQTLHHINSNSNSYHQQTTPSSMSRSNSLEIEHEHHQQHHHLQSTKSIGKSSSYNEDLGRTTTTSTTTTTTPQQLQQQQSNLAVNNNNNNNNNNLSQSQSMPSTPPQHLQQLSKSVSNRVISEIPSDSESNISSDSGAMISEDVLHSSSNSLPGVRASTSNNSSVSGLIGSGGGSTGGASTGTTRHKRYENNPIVGVLINNDEHNIPFVDTLHWSLPIRVLVCSPPHELLHTK</sequence>
<evidence type="ECO:0000256" key="1">
    <source>
        <dbReference type="SAM" id="MobiDB-lite"/>
    </source>
</evidence>
<name>D3BQP3_HETP5</name>
<evidence type="ECO:0000313" key="2">
    <source>
        <dbReference type="EMBL" id="EFA76463.1"/>
    </source>
</evidence>
<dbReference type="InParanoid" id="D3BQP3"/>
<feature type="compositionally biased region" description="Polar residues" evidence="1">
    <location>
        <begin position="525"/>
        <end position="534"/>
    </location>
</feature>
<keyword evidence="3" id="KW-1185">Reference proteome</keyword>
<dbReference type="AlphaFoldDB" id="D3BQP3"/>
<dbReference type="OMA" id="TIPCYKI"/>
<dbReference type="GeneID" id="31365700"/>
<dbReference type="PANTHER" id="PTHR12507">
    <property type="entry name" value="REDUCED GROWTH PHENOTYPE 1 RGP1, YEAST -RELATED"/>
    <property type="match status" value="1"/>
</dbReference>
<dbReference type="Pfam" id="PF08737">
    <property type="entry name" value="Rgp1"/>
    <property type="match status" value="2"/>
</dbReference>